<dbReference type="EMBL" id="JAHRHJ020000003">
    <property type="protein sequence ID" value="KAH9323089.1"/>
    <property type="molecule type" value="Genomic_DNA"/>
</dbReference>
<keyword evidence="5" id="KW-1185">Reference proteome</keyword>
<organism evidence="4 5">
    <name type="scientific">Taxus chinensis</name>
    <name type="common">Chinese yew</name>
    <name type="synonym">Taxus wallichiana var. chinensis</name>
    <dbReference type="NCBI Taxonomy" id="29808"/>
    <lineage>
        <taxon>Eukaryota</taxon>
        <taxon>Viridiplantae</taxon>
        <taxon>Streptophyta</taxon>
        <taxon>Embryophyta</taxon>
        <taxon>Tracheophyta</taxon>
        <taxon>Spermatophyta</taxon>
        <taxon>Pinopsida</taxon>
        <taxon>Pinidae</taxon>
        <taxon>Conifers II</taxon>
        <taxon>Cupressales</taxon>
        <taxon>Taxaceae</taxon>
        <taxon>Taxus</taxon>
    </lineage>
</organism>
<reference evidence="4 5" key="1">
    <citation type="journal article" date="2021" name="Nat. Plants">
        <title>The Taxus genome provides insights into paclitaxel biosynthesis.</title>
        <authorList>
            <person name="Xiong X."/>
            <person name="Gou J."/>
            <person name="Liao Q."/>
            <person name="Li Y."/>
            <person name="Zhou Q."/>
            <person name="Bi G."/>
            <person name="Li C."/>
            <person name="Du R."/>
            <person name="Wang X."/>
            <person name="Sun T."/>
            <person name="Guo L."/>
            <person name="Liang H."/>
            <person name="Lu P."/>
            <person name="Wu Y."/>
            <person name="Zhang Z."/>
            <person name="Ro D.K."/>
            <person name="Shang Y."/>
            <person name="Huang S."/>
            <person name="Yan J."/>
        </authorList>
    </citation>
    <scope>NUCLEOTIDE SEQUENCE [LARGE SCALE GENOMIC DNA]</scope>
    <source>
        <strain evidence="4">Ta-2019</strain>
    </source>
</reference>
<dbReference type="Pfam" id="PF00067">
    <property type="entry name" value="p450"/>
    <property type="match status" value="1"/>
</dbReference>
<accession>A0AA38LG36</accession>
<name>A0AA38LG36_TAXCH</name>
<dbReference type="GO" id="GO:0005506">
    <property type="term" value="F:iron ion binding"/>
    <property type="evidence" value="ECO:0007669"/>
    <property type="project" value="InterPro"/>
</dbReference>
<sequence length="79" mass="8831">ELLMAGSDTTGATVEWAMAELIHRPHIMKLVQAEVDQVVGRNRRVEESDIDSLPYLHAVVKEVLRLHPAGPLMIPHRAD</sequence>
<dbReference type="GO" id="GO:0004497">
    <property type="term" value="F:monooxygenase activity"/>
    <property type="evidence" value="ECO:0007669"/>
    <property type="project" value="InterPro"/>
</dbReference>
<dbReference type="PRINTS" id="PR00463">
    <property type="entry name" value="EP450I"/>
</dbReference>
<comment type="caution">
    <text evidence="4">The sequence shown here is derived from an EMBL/GenBank/DDBJ whole genome shotgun (WGS) entry which is preliminary data.</text>
</comment>
<evidence type="ECO:0000313" key="4">
    <source>
        <dbReference type="EMBL" id="KAH9323089.1"/>
    </source>
</evidence>
<dbReference type="AlphaFoldDB" id="A0AA38LG36"/>
<evidence type="ECO:0000256" key="3">
    <source>
        <dbReference type="ARBA" id="ARBA00023059"/>
    </source>
</evidence>
<comment type="pathway">
    <text evidence="1">Alkaloid biosynthesis; taxol biosynthesis.</text>
</comment>
<dbReference type="InterPro" id="IPR002401">
    <property type="entry name" value="Cyt_P450_E_grp-I"/>
</dbReference>
<gene>
    <name evidence="4" type="ORF">KI387_017728</name>
</gene>
<evidence type="ECO:0000313" key="5">
    <source>
        <dbReference type="Proteomes" id="UP000824469"/>
    </source>
</evidence>
<keyword evidence="3" id="KW-0876">Taxol biosynthesis</keyword>
<protein>
    <recommendedName>
        <fullName evidence="6">Cytochrome P450</fullName>
    </recommendedName>
</protein>
<dbReference type="SUPFAM" id="SSF48264">
    <property type="entry name" value="Cytochrome P450"/>
    <property type="match status" value="1"/>
</dbReference>
<dbReference type="PANTHER" id="PTHR47950">
    <property type="entry name" value="CYTOCHROME P450, FAMILY 76, SUBFAMILY C, POLYPEPTIDE 5-RELATED"/>
    <property type="match status" value="1"/>
</dbReference>
<feature type="non-terminal residue" evidence="4">
    <location>
        <position position="1"/>
    </location>
</feature>
<dbReference type="Gene3D" id="1.10.630.10">
    <property type="entry name" value="Cytochrome P450"/>
    <property type="match status" value="1"/>
</dbReference>
<dbReference type="OMA" id="NRMIHQI"/>
<evidence type="ECO:0000256" key="1">
    <source>
        <dbReference type="ARBA" id="ARBA00005122"/>
    </source>
</evidence>
<dbReference type="PRINTS" id="PR00385">
    <property type="entry name" value="P450"/>
</dbReference>
<feature type="non-terminal residue" evidence="4">
    <location>
        <position position="79"/>
    </location>
</feature>
<comment type="similarity">
    <text evidence="2">Belongs to the cytochrome P450 family.</text>
</comment>
<evidence type="ECO:0008006" key="6">
    <source>
        <dbReference type="Google" id="ProtNLM"/>
    </source>
</evidence>
<dbReference type="InterPro" id="IPR036396">
    <property type="entry name" value="Cyt_P450_sf"/>
</dbReference>
<dbReference type="GO" id="GO:0020037">
    <property type="term" value="F:heme binding"/>
    <property type="evidence" value="ECO:0007669"/>
    <property type="project" value="InterPro"/>
</dbReference>
<dbReference type="InterPro" id="IPR001128">
    <property type="entry name" value="Cyt_P450"/>
</dbReference>
<evidence type="ECO:0000256" key="2">
    <source>
        <dbReference type="ARBA" id="ARBA00010617"/>
    </source>
</evidence>
<dbReference type="Proteomes" id="UP000824469">
    <property type="component" value="Unassembled WGS sequence"/>
</dbReference>
<dbReference type="GO" id="GO:0042617">
    <property type="term" value="P:paclitaxel biosynthetic process"/>
    <property type="evidence" value="ECO:0007669"/>
    <property type="project" value="UniProtKB-KW"/>
</dbReference>
<proteinExistence type="inferred from homology"/>
<dbReference type="GO" id="GO:0016705">
    <property type="term" value="F:oxidoreductase activity, acting on paired donors, with incorporation or reduction of molecular oxygen"/>
    <property type="evidence" value="ECO:0007669"/>
    <property type="project" value="InterPro"/>
</dbReference>